<dbReference type="EMBL" id="JACIEP010000001">
    <property type="protein sequence ID" value="MBB4034227.1"/>
    <property type="molecule type" value="Genomic_DNA"/>
</dbReference>
<dbReference type="AlphaFoldDB" id="A0A840CE24"/>
<dbReference type="RefSeq" id="WP_183305190.1">
    <property type="nucleotide sequence ID" value="NZ_JACIEP010000001.1"/>
</dbReference>
<keyword evidence="4" id="KW-1185">Reference proteome</keyword>
<keyword evidence="1" id="KW-0732">Signal</keyword>
<feature type="chain" id="PRO_5032428607" description="DUF5689 domain-containing protein" evidence="1">
    <location>
        <begin position="23"/>
        <end position="368"/>
    </location>
</feature>
<protein>
    <recommendedName>
        <fullName evidence="2">DUF5689 domain-containing protein</fullName>
    </recommendedName>
</protein>
<dbReference type="PROSITE" id="PS51257">
    <property type="entry name" value="PROKAR_LIPOPROTEIN"/>
    <property type="match status" value="1"/>
</dbReference>
<dbReference type="Pfam" id="PF18942">
    <property type="entry name" value="DUF5689"/>
    <property type="match status" value="2"/>
</dbReference>
<evidence type="ECO:0000313" key="4">
    <source>
        <dbReference type="Proteomes" id="UP000555103"/>
    </source>
</evidence>
<accession>A0A840CE24</accession>
<comment type="caution">
    <text evidence="3">The sequence shown here is derived from an EMBL/GenBank/DDBJ whole genome shotgun (WGS) entry which is preliminary data.</text>
</comment>
<dbReference type="InterPro" id="IPR043744">
    <property type="entry name" value="DUF5689"/>
</dbReference>
<feature type="domain" description="DUF5689" evidence="2">
    <location>
        <begin position="41"/>
        <end position="206"/>
    </location>
</feature>
<feature type="signal peptide" evidence="1">
    <location>
        <begin position="1"/>
        <end position="22"/>
    </location>
</feature>
<dbReference type="Proteomes" id="UP000555103">
    <property type="component" value="Unassembled WGS sequence"/>
</dbReference>
<evidence type="ECO:0000313" key="3">
    <source>
        <dbReference type="EMBL" id="MBB4034227.1"/>
    </source>
</evidence>
<feature type="domain" description="DUF5689" evidence="2">
    <location>
        <begin position="307"/>
        <end position="364"/>
    </location>
</feature>
<reference evidence="3 4" key="1">
    <citation type="submission" date="2020-08" db="EMBL/GenBank/DDBJ databases">
        <title>Genomic Encyclopedia of Type Strains, Phase IV (KMG-IV): sequencing the most valuable type-strain genomes for metagenomic binning, comparative biology and taxonomic classification.</title>
        <authorList>
            <person name="Goeker M."/>
        </authorList>
    </citation>
    <scope>NUCLEOTIDE SEQUENCE [LARGE SCALE GENOMIC DNA]</scope>
    <source>
        <strain evidence="3 4">DSM 104969</strain>
    </source>
</reference>
<name>A0A840CE24_9BACT</name>
<evidence type="ECO:0000259" key="2">
    <source>
        <dbReference type="Pfam" id="PF18942"/>
    </source>
</evidence>
<gene>
    <name evidence="3" type="ORF">GGR21_000112</name>
</gene>
<sequence length="368" mass="41005">MKRIIYILILSLISVAFISCHDYDEPGPEKLYTDSDFSDYNIISIKELKSMYAASHGNTIGQGVELMDKSLMIKGRVTSSDESGNIYRVLYIQDETGGIEIKIGTTSNYTEYLVGQTIYVSLYRLTLGDYRYNLSIGIPGTADSDYPNGYLDTKLAINQHIFKGEIPEEPVNPIVVTSPDQLNDDMLGMLVRFEGVQSKWGSVTIVDEGSGSSSTDKYPSFLESKQELGQETVYTSYAFVDVIEEWKKYIGDMAVWEANGKPAGSQPQEPASPRPETLEYPTYAFKNFSENVSYYGSAMFQFGESSTKATHNLILRSSGYSHFALKPIPADGKKADITAIYTKYSSRTGSYIKYQLVINDLSDVEIAN</sequence>
<proteinExistence type="predicted"/>
<evidence type="ECO:0000256" key="1">
    <source>
        <dbReference type="SAM" id="SignalP"/>
    </source>
</evidence>
<organism evidence="3 4">
    <name type="scientific">Dysgonomonas hofstadii</name>
    <dbReference type="NCBI Taxonomy" id="637886"/>
    <lineage>
        <taxon>Bacteria</taxon>
        <taxon>Pseudomonadati</taxon>
        <taxon>Bacteroidota</taxon>
        <taxon>Bacteroidia</taxon>
        <taxon>Bacteroidales</taxon>
        <taxon>Dysgonomonadaceae</taxon>
        <taxon>Dysgonomonas</taxon>
    </lineage>
</organism>